<organism evidence="3 4">
    <name type="scientific">Algoriphagus ornithinivorans</name>
    <dbReference type="NCBI Taxonomy" id="226506"/>
    <lineage>
        <taxon>Bacteria</taxon>
        <taxon>Pseudomonadati</taxon>
        <taxon>Bacteroidota</taxon>
        <taxon>Cytophagia</taxon>
        <taxon>Cytophagales</taxon>
        <taxon>Cyclobacteriaceae</taxon>
        <taxon>Algoriphagus</taxon>
    </lineage>
</organism>
<keyword evidence="4" id="KW-1185">Reference proteome</keyword>
<feature type="domain" description="DNA2/NAM7 helicase helicase" evidence="1">
    <location>
        <begin position="263"/>
        <end position="432"/>
    </location>
</feature>
<protein>
    <recommendedName>
        <fullName evidence="5">AAA domain-containing protein</fullName>
    </recommendedName>
</protein>
<dbReference type="PANTHER" id="PTHR10887:SF495">
    <property type="entry name" value="HELICASE SENATAXIN ISOFORM X1-RELATED"/>
    <property type="match status" value="1"/>
</dbReference>
<dbReference type="Pfam" id="PF13086">
    <property type="entry name" value="AAA_11"/>
    <property type="match status" value="2"/>
</dbReference>
<dbReference type="InterPro" id="IPR041679">
    <property type="entry name" value="DNA2/NAM7-like_C"/>
</dbReference>
<dbReference type="InterPro" id="IPR027417">
    <property type="entry name" value="P-loop_NTPase"/>
</dbReference>
<name>A0A1I5HEB8_9BACT</name>
<dbReference type="AlphaFoldDB" id="A0A1I5HEB8"/>
<dbReference type="InterPro" id="IPR025103">
    <property type="entry name" value="DUF4011"/>
</dbReference>
<feature type="domain" description="DNA2/NAM7 helicase-like C-terminal" evidence="2">
    <location>
        <begin position="964"/>
        <end position="1134"/>
    </location>
</feature>
<dbReference type="Proteomes" id="UP000199564">
    <property type="component" value="Unassembled WGS sequence"/>
</dbReference>
<dbReference type="EMBL" id="FOVW01000007">
    <property type="protein sequence ID" value="SFO46634.1"/>
    <property type="molecule type" value="Genomic_DNA"/>
</dbReference>
<evidence type="ECO:0008006" key="5">
    <source>
        <dbReference type="Google" id="ProtNLM"/>
    </source>
</evidence>
<dbReference type="Pfam" id="PF13087">
    <property type="entry name" value="AAA_12"/>
    <property type="match status" value="1"/>
</dbReference>
<evidence type="ECO:0000313" key="3">
    <source>
        <dbReference type="EMBL" id="SFO46634.1"/>
    </source>
</evidence>
<dbReference type="PANTHER" id="PTHR10887">
    <property type="entry name" value="DNA2/NAM7 HELICASE FAMILY"/>
    <property type="match status" value="1"/>
</dbReference>
<dbReference type="InterPro" id="IPR041677">
    <property type="entry name" value="DNA2/NAM7_AAA_11"/>
</dbReference>
<dbReference type="GO" id="GO:0004386">
    <property type="term" value="F:helicase activity"/>
    <property type="evidence" value="ECO:0007669"/>
    <property type="project" value="InterPro"/>
</dbReference>
<accession>A0A1I5HEB8</accession>
<dbReference type="STRING" id="226506.SAMN04488519_1071"/>
<proteinExistence type="predicted"/>
<gene>
    <name evidence="3" type="ORF">SAMN04488519_1071</name>
</gene>
<dbReference type="Gene3D" id="3.40.50.300">
    <property type="entry name" value="P-loop containing nucleotide triphosphate hydrolases"/>
    <property type="match status" value="3"/>
</dbReference>
<dbReference type="Pfam" id="PF13195">
    <property type="entry name" value="DUF4011"/>
    <property type="match status" value="1"/>
</dbReference>
<feature type="domain" description="DNA2/NAM7 helicase helicase" evidence="1">
    <location>
        <begin position="802"/>
        <end position="933"/>
    </location>
</feature>
<evidence type="ECO:0000313" key="4">
    <source>
        <dbReference type="Proteomes" id="UP000199564"/>
    </source>
</evidence>
<dbReference type="CDD" id="cd18808">
    <property type="entry name" value="SF1_C_Upf1"/>
    <property type="match status" value="1"/>
</dbReference>
<reference evidence="4" key="1">
    <citation type="submission" date="2016-10" db="EMBL/GenBank/DDBJ databases">
        <authorList>
            <person name="Varghese N."/>
            <person name="Submissions S."/>
        </authorList>
    </citation>
    <scope>NUCLEOTIDE SEQUENCE [LARGE SCALE GENOMIC DNA]</scope>
    <source>
        <strain evidence="4">DSM 15282</strain>
    </source>
</reference>
<evidence type="ECO:0000259" key="1">
    <source>
        <dbReference type="Pfam" id="PF13086"/>
    </source>
</evidence>
<sequence length="1262" mass="145398">MPRLSGFGMIDLQDFDFLTGAPAFELIRKLIQGKRQVSLIPELDPRSASSNQLSKSLSRLAFRDQLIQEETGEQSLYLAWLFVEGKLINGQLMRAPLILKPVGLERIDSQWKLNSSEPWRWNPAFLLAWRHATKQRLPDNFSDEQLENLPADPTEFRTALNQIVQSNFSIQVQSNLFEDRIQTFPNSQIQVDQNQYQEGKLTLKPYAVLGPFAQKGSFLFSDYEELNAEGQDMSLEDLFSAHFEAPENRPFPREDAMFPIFPLDASQENVFLKVRQGKSMVVEGPPGTGKSQLISNLVSDFIARGKKVLVVSQKRAALDVVFERMAKVGFGQFLALVHDFQGDRNLLFEKIKKQIESIEAYQEQNRGIDAIHLEREISRNSRSIARLSDKLEDFRQALFDNSIAGMPIKAMYLHADLEKPALKSSSLLKLNQEQAKTFEQDFKIYARYQERFEPSFWNERKSFAQVQAADFPRISQAIWEVEGFRKQLFELDSSGLAKKEVSTELQIQNQLQKFHRAYNSLQQLSSEKLDSHLILEKEQVKKLRKQQLFLIEEKKQLAQLKFELKADPQAYQVELEVLLSKSQSFFGKLWVNLNQSKYPLVFGLLKGNELKLGPSILRDIQEELQIRIQLQEEKQAIPQSLAIPFSEDAELDIHRLNLALDWINAWQELGDWHSLLNPTNDLFRQLEIWMEVLEKGCASWTFWKTWLSESQIQSLLEQGLSSCIPENELNWNVVYTELVAFDRFLLGWDNQSLGLELWQEFSKESIANKVQVFWNGWFLAWIAELERRFPVLAEAGSLKMESELEELRKSILEKRSLSQYMALLRLREQMSQHLEYNRLGNRVTYRELLHQVSKKRQRWAIRKLVQELGEEVFKLLPCWLASPETVSALFPLRNQFDLVIFDEASQCPVELGLPAMLRGKQVVIAGDNKQLRPSDFYQVKWESEEDGLEFEAESLLELAGNFFQSARLKGHYRSADPALIHFSNTHFYEGQLETLPDYATIQAGKTSFSWEKVEGIWENQVNQVEADAVLTRVRQIQKDSSEDSIGIVTGNYFQMELIRERLWKEGLGQAGIKVRNIENVQGDEFDQVILSLGYAPNREGKLVTNFGLLSKSGAENRLNVAISRARKQLHLISSIDPEDFRSGQLQNPGLSLLRSYLIWVQKQSKQRAVPAPEVEAEKFEIDWSLKKKLMESDSTYSSHIPSAVMDLLRADPSGDQVAILTDDQRFYNSPTAKAALAYHPILLEEKGWKWKMVWSRGGSMKA</sequence>
<dbReference type="InterPro" id="IPR047187">
    <property type="entry name" value="SF1_C_Upf1"/>
</dbReference>
<evidence type="ECO:0000259" key="2">
    <source>
        <dbReference type="Pfam" id="PF13087"/>
    </source>
</evidence>
<dbReference type="InterPro" id="IPR045055">
    <property type="entry name" value="DNA2/NAM7-like"/>
</dbReference>
<dbReference type="SUPFAM" id="SSF52540">
    <property type="entry name" value="P-loop containing nucleoside triphosphate hydrolases"/>
    <property type="match status" value="1"/>
</dbReference>
<dbReference type="CDD" id="cd01120">
    <property type="entry name" value="RecA-like_superfamily"/>
    <property type="match status" value="1"/>
</dbReference>